<evidence type="ECO:0000313" key="2">
    <source>
        <dbReference type="EMBL" id="CAJ2512524.1"/>
    </source>
</evidence>
<dbReference type="EMBL" id="CAUWAG010000019">
    <property type="protein sequence ID" value="CAJ2512524.1"/>
    <property type="molecule type" value="Genomic_DNA"/>
</dbReference>
<protein>
    <submittedName>
        <fullName evidence="2">Uu.00g055390.m01.CDS01</fullName>
    </submittedName>
</protein>
<feature type="compositionally biased region" description="Basic and acidic residues" evidence="1">
    <location>
        <begin position="28"/>
        <end position="37"/>
    </location>
</feature>
<reference evidence="2" key="1">
    <citation type="submission" date="2023-10" db="EMBL/GenBank/DDBJ databases">
        <authorList>
            <person name="Hackl T."/>
        </authorList>
    </citation>
    <scope>NUCLEOTIDE SEQUENCE</scope>
</reference>
<evidence type="ECO:0000313" key="3">
    <source>
        <dbReference type="Proteomes" id="UP001295740"/>
    </source>
</evidence>
<dbReference type="AlphaFoldDB" id="A0AAI8VXH7"/>
<feature type="compositionally biased region" description="Pro residues" evidence="1">
    <location>
        <begin position="15"/>
        <end position="26"/>
    </location>
</feature>
<keyword evidence="3" id="KW-1185">Reference proteome</keyword>
<gene>
    <name evidence="2" type="ORF">KHLLAP_LOCUS12992</name>
</gene>
<organism evidence="2 3">
    <name type="scientific">Anthostomella pinea</name>
    <dbReference type="NCBI Taxonomy" id="933095"/>
    <lineage>
        <taxon>Eukaryota</taxon>
        <taxon>Fungi</taxon>
        <taxon>Dikarya</taxon>
        <taxon>Ascomycota</taxon>
        <taxon>Pezizomycotina</taxon>
        <taxon>Sordariomycetes</taxon>
        <taxon>Xylariomycetidae</taxon>
        <taxon>Xylariales</taxon>
        <taxon>Xylariaceae</taxon>
        <taxon>Anthostomella</taxon>
    </lineage>
</organism>
<comment type="caution">
    <text evidence="2">The sequence shown here is derived from an EMBL/GenBank/DDBJ whole genome shotgun (WGS) entry which is preliminary data.</text>
</comment>
<name>A0AAI8VXH7_9PEZI</name>
<sequence length="282" mass="32208">MSLREILITTGNNPLPRPPHTPPQRPVTPERRREPAREFLVSAGPSATPDIPRPPPRRYGTDSGFQPNRTVATEDTPVHQLYYPLSLSLALKKDEHIWNDKQGNRSENTVFVLIHQVDDDNEEVFVYLSPTEANVHALELMVKKHPTAFALPRIEEAEVKKEEYERASSVARKIGLRTAVQSQQIIRVSDAESGNASQHVVEEHVWIKSEDPEDQFRARAPDVRPDTNNRGEILLGMGPEIKYIYWGDWKIVSHGLKMEARQLDETRTKITVSLKNLRKPRK</sequence>
<proteinExistence type="predicted"/>
<accession>A0AAI8VXH7</accession>
<dbReference type="Proteomes" id="UP001295740">
    <property type="component" value="Unassembled WGS sequence"/>
</dbReference>
<evidence type="ECO:0000256" key="1">
    <source>
        <dbReference type="SAM" id="MobiDB-lite"/>
    </source>
</evidence>
<feature type="region of interest" description="Disordered" evidence="1">
    <location>
        <begin position="1"/>
        <end position="70"/>
    </location>
</feature>